<organism evidence="2 3">
    <name type="scientific">Trichinella spiralis</name>
    <name type="common">Trichina worm</name>
    <dbReference type="NCBI Taxonomy" id="6334"/>
    <lineage>
        <taxon>Eukaryota</taxon>
        <taxon>Metazoa</taxon>
        <taxon>Ecdysozoa</taxon>
        <taxon>Nematoda</taxon>
        <taxon>Enoplea</taxon>
        <taxon>Dorylaimia</taxon>
        <taxon>Trichinellida</taxon>
        <taxon>Trichinellidae</taxon>
        <taxon>Trichinella</taxon>
    </lineage>
</organism>
<gene>
    <name evidence="2" type="primary">PGBD4</name>
    <name evidence="2" type="ORF">T01_10768</name>
</gene>
<evidence type="ECO:0000313" key="3">
    <source>
        <dbReference type="Proteomes" id="UP000054776"/>
    </source>
</evidence>
<dbReference type="EMBL" id="JYDH01000007">
    <property type="protein sequence ID" value="KRY41655.1"/>
    <property type="molecule type" value="Genomic_DNA"/>
</dbReference>
<evidence type="ECO:0000259" key="1">
    <source>
        <dbReference type="Pfam" id="PF13843"/>
    </source>
</evidence>
<keyword evidence="3" id="KW-1185">Reference proteome</keyword>
<dbReference type="PANTHER" id="PTHR46599">
    <property type="entry name" value="PIGGYBAC TRANSPOSABLE ELEMENT-DERIVED PROTEIN 4"/>
    <property type="match status" value="1"/>
</dbReference>
<dbReference type="Pfam" id="PF13843">
    <property type="entry name" value="DDE_Tnp_1_7"/>
    <property type="match status" value="1"/>
</dbReference>
<evidence type="ECO:0000313" key="2">
    <source>
        <dbReference type="EMBL" id="KRY41655.1"/>
    </source>
</evidence>
<proteinExistence type="predicted"/>
<accession>A0A0V1BXF7</accession>
<dbReference type="OrthoDB" id="10030973at2759"/>
<comment type="caution">
    <text evidence="2">The sequence shown here is derived from an EMBL/GenBank/DDBJ whole genome shotgun (WGS) entry which is preliminary data.</text>
</comment>
<dbReference type="Proteomes" id="UP000054776">
    <property type="component" value="Unassembled WGS sequence"/>
</dbReference>
<reference evidence="2 3" key="1">
    <citation type="submission" date="2015-01" db="EMBL/GenBank/DDBJ databases">
        <title>Evolution of Trichinella species and genotypes.</title>
        <authorList>
            <person name="Korhonen P.K."/>
            <person name="Edoardo P."/>
            <person name="Giuseppe L.R."/>
            <person name="Gasser R.B."/>
        </authorList>
    </citation>
    <scope>NUCLEOTIDE SEQUENCE [LARGE SCALE GENOMIC DNA]</scope>
    <source>
        <strain evidence="2">ISS3</strain>
    </source>
</reference>
<dbReference type="AlphaFoldDB" id="A0A0V1BXF7"/>
<protein>
    <submittedName>
        <fullName evidence="2">PiggyBac transposable element-derived protein 4</fullName>
    </submittedName>
</protein>
<dbReference type="InterPro" id="IPR029526">
    <property type="entry name" value="PGBD"/>
</dbReference>
<dbReference type="PANTHER" id="PTHR46599:SF6">
    <property type="entry name" value="DUAL SPECIFICITY PHOSPHATASE 26"/>
    <property type="match status" value="1"/>
</dbReference>
<feature type="domain" description="PiggyBac transposable element-derived protein" evidence="1">
    <location>
        <begin position="3"/>
        <end position="64"/>
    </location>
</feature>
<sequence>MIYNSRAYITVDEQLTSFRCRCPFRQYMLKKPAKYGIKVWTLCEAKTSYAWNMQIYTGNEHQRANVHLLKFVLIEECTAVSYIPKMHRIVLLFSTMHKVHKDASLSTGKGDNI</sequence>
<name>A0A0V1BXF7_TRISP</name>